<reference evidence="2" key="1">
    <citation type="submission" date="2015-11" db="EMBL/GenBank/DDBJ databases">
        <title>Complete genome sequence of a polyethylene glycol-degrading strain Sphingopyxis terrae strain 203-1 (NBRC 15098).</title>
        <authorList>
            <person name="Yoshiyuki O."/>
            <person name="Shouta N."/>
            <person name="Nagata Y."/>
            <person name="Numata M."/>
            <person name="Tsuchikane K."/>
            <person name="Hosoyama A."/>
            <person name="Yamazoe A."/>
            <person name="Tsuda M."/>
            <person name="Fujita N."/>
            <person name="Kawai F."/>
        </authorList>
    </citation>
    <scope>NUCLEOTIDE SEQUENCE [LARGE SCALE GENOMIC DNA]</scope>
    <source>
        <strain evidence="2">203-1</strain>
    </source>
</reference>
<gene>
    <name evidence="1" type="ORF">AOA14_17215</name>
</gene>
<sequence>MADRLYRAPEAGALRIEPLGDLTAIFDRRSMQTHLVVAPMPEIIAAMGDTPCDAGALAERLAAMFDLGDAGGADIAAALRERLAELAALGLVAPA</sequence>
<dbReference type="NCBIfam" id="TIGR04353">
    <property type="entry name" value="PqqD_rel_X"/>
    <property type="match status" value="1"/>
</dbReference>
<name>A0A142W2W0_9SPHN</name>
<dbReference type="RefSeq" id="WP_062902684.1">
    <property type="nucleotide sequence ID" value="NZ_CP013342.1"/>
</dbReference>
<accession>A0A142W2W0</accession>
<evidence type="ECO:0000313" key="1">
    <source>
        <dbReference type="EMBL" id="AMU96343.1"/>
    </source>
</evidence>
<protein>
    <recommendedName>
        <fullName evidence="3">HPr-rel-A system PqqD family peptide chaperone</fullName>
    </recommendedName>
</protein>
<reference evidence="1 2" key="2">
    <citation type="journal article" date="2016" name="Genome Announc.">
        <title>Complete Genome Sequence of Sphingopyxis terrae Strain 203-1 (NBRC 111660), a Polyethylene Glycol Degrader.</title>
        <authorList>
            <person name="Ohtsubo Y."/>
            <person name="Nonoyama S."/>
            <person name="Nagata Y."/>
            <person name="Numata M."/>
            <person name="Tsuchikane K."/>
            <person name="Hosoyama A."/>
            <person name="Yamazoe A."/>
            <person name="Tsuda M."/>
            <person name="Fujita N."/>
            <person name="Kawai F."/>
        </authorList>
    </citation>
    <scope>NUCLEOTIDE SEQUENCE [LARGE SCALE GENOMIC DNA]</scope>
    <source>
        <strain evidence="1 2">203-1</strain>
    </source>
</reference>
<evidence type="ECO:0008006" key="3">
    <source>
        <dbReference type="Google" id="ProtNLM"/>
    </source>
</evidence>
<proteinExistence type="predicted"/>
<dbReference type="EMBL" id="CP013342">
    <property type="protein sequence ID" value="AMU96343.1"/>
    <property type="molecule type" value="Genomic_DNA"/>
</dbReference>
<organism evidence="1 2">
    <name type="scientific">Sphingopyxis terrae subsp. terrae NBRC 15098</name>
    <dbReference type="NCBI Taxonomy" id="1219058"/>
    <lineage>
        <taxon>Bacteria</taxon>
        <taxon>Pseudomonadati</taxon>
        <taxon>Pseudomonadota</taxon>
        <taxon>Alphaproteobacteria</taxon>
        <taxon>Sphingomonadales</taxon>
        <taxon>Sphingomonadaceae</taxon>
        <taxon>Sphingopyxis</taxon>
    </lineage>
</organism>
<dbReference type="STRING" id="1219058.AOA14_17215"/>
<dbReference type="Proteomes" id="UP000076234">
    <property type="component" value="Chromosome"/>
</dbReference>
<dbReference type="KEGG" id="ster:AOA14_17215"/>
<dbReference type="InterPro" id="IPR027599">
    <property type="entry name" value="PqqD-rel_X"/>
</dbReference>
<evidence type="ECO:0000313" key="2">
    <source>
        <dbReference type="Proteomes" id="UP000076234"/>
    </source>
</evidence>
<dbReference type="AlphaFoldDB" id="A0A142W2W0"/>